<evidence type="ECO:0000256" key="4">
    <source>
        <dbReference type="ARBA" id="ARBA00023125"/>
    </source>
</evidence>
<dbReference type="RefSeq" id="XP_019039583.1">
    <property type="nucleotide sequence ID" value="XM_019181714.1"/>
</dbReference>
<proteinExistence type="inferred from homology"/>
<dbReference type="PANTHER" id="PTHR28680">
    <property type="entry name" value="CENTROMERE PROTEIN X"/>
    <property type="match status" value="1"/>
</dbReference>
<dbReference type="InterPro" id="IPR018552">
    <property type="entry name" value="CENP-X"/>
</dbReference>
<reference evidence="7 8" key="1">
    <citation type="journal article" date="2016" name="Proc. Natl. Acad. Sci. U.S.A.">
        <title>Comparative genomics of biotechnologically important yeasts.</title>
        <authorList>
            <person name="Riley R."/>
            <person name="Haridas S."/>
            <person name="Wolfe K.H."/>
            <person name="Lopes M.R."/>
            <person name="Hittinger C.T."/>
            <person name="Goeker M."/>
            <person name="Salamov A.A."/>
            <person name="Wisecaver J.H."/>
            <person name="Long T.M."/>
            <person name="Calvey C.H."/>
            <person name="Aerts A.L."/>
            <person name="Barry K.W."/>
            <person name="Choi C."/>
            <person name="Clum A."/>
            <person name="Coughlan A.Y."/>
            <person name="Deshpande S."/>
            <person name="Douglass A.P."/>
            <person name="Hanson S.J."/>
            <person name="Klenk H.-P."/>
            <person name="LaButti K.M."/>
            <person name="Lapidus A."/>
            <person name="Lindquist E.A."/>
            <person name="Lipzen A.M."/>
            <person name="Meier-Kolthoff J.P."/>
            <person name="Ohm R.A."/>
            <person name="Otillar R.P."/>
            <person name="Pangilinan J.L."/>
            <person name="Peng Y."/>
            <person name="Rokas A."/>
            <person name="Rosa C.A."/>
            <person name="Scheuner C."/>
            <person name="Sibirny A.A."/>
            <person name="Slot J.C."/>
            <person name="Stielow J.B."/>
            <person name="Sun H."/>
            <person name="Kurtzman C.P."/>
            <person name="Blackwell M."/>
            <person name="Grigoriev I.V."/>
            <person name="Jeffries T.W."/>
        </authorList>
    </citation>
    <scope>NUCLEOTIDE SEQUENCE [LARGE SCALE GENOMIC DNA]</scope>
    <source>
        <strain evidence="8">ATCC 58044 / CBS 1984 / NCYC 433 / NRRL Y-366-8</strain>
    </source>
</reference>
<keyword evidence="3" id="KW-0227">DNA damage</keyword>
<dbReference type="Gene3D" id="1.10.20.10">
    <property type="entry name" value="Histone, subunit A"/>
    <property type="match status" value="1"/>
</dbReference>
<dbReference type="CDD" id="cd22921">
    <property type="entry name" value="HFD_CENP-X"/>
    <property type="match status" value="1"/>
</dbReference>
<sequence length="98" mass="11206">MTSEEETKIPITTLSRLFQTAVFEHDDTRITQQTLELSSEYLKMFIREAILRANEVRENPKDIKGKETDGAALQNQLISDVLDTQHLEEIAGLLVLDF</sequence>
<dbReference type="GO" id="GO:0046982">
    <property type="term" value="F:protein heterodimerization activity"/>
    <property type="evidence" value="ECO:0007669"/>
    <property type="project" value="InterPro"/>
</dbReference>
<keyword evidence="6" id="KW-0539">Nucleus</keyword>
<comment type="similarity">
    <text evidence="2">Belongs to the CENP-X/MHF2 family.</text>
</comment>
<dbReference type="STRING" id="683960.A0A1E3P4G7"/>
<keyword evidence="4" id="KW-0238">DNA-binding</keyword>
<evidence type="ECO:0008006" key="9">
    <source>
        <dbReference type="Google" id="ProtNLM"/>
    </source>
</evidence>
<dbReference type="GeneID" id="30198960"/>
<evidence type="ECO:0000256" key="5">
    <source>
        <dbReference type="ARBA" id="ARBA00023204"/>
    </source>
</evidence>
<dbReference type="EMBL" id="KV454210">
    <property type="protein sequence ID" value="ODQ60376.1"/>
    <property type="molecule type" value="Genomic_DNA"/>
</dbReference>
<comment type="subcellular location">
    <subcellularLocation>
        <location evidence="1">Nucleus</location>
    </subcellularLocation>
</comment>
<dbReference type="GO" id="GO:0003677">
    <property type="term" value="F:DNA binding"/>
    <property type="evidence" value="ECO:0007669"/>
    <property type="project" value="UniProtKB-KW"/>
</dbReference>
<gene>
    <name evidence="7" type="ORF">WICANDRAFT_30304</name>
</gene>
<evidence type="ECO:0000313" key="8">
    <source>
        <dbReference type="Proteomes" id="UP000094112"/>
    </source>
</evidence>
<dbReference type="GO" id="GO:0006281">
    <property type="term" value="P:DNA repair"/>
    <property type="evidence" value="ECO:0007669"/>
    <property type="project" value="UniProtKB-KW"/>
</dbReference>
<evidence type="ECO:0000256" key="6">
    <source>
        <dbReference type="ARBA" id="ARBA00023242"/>
    </source>
</evidence>
<keyword evidence="8" id="KW-1185">Reference proteome</keyword>
<dbReference type="GO" id="GO:0071821">
    <property type="term" value="C:FANCM-MHF complex"/>
    <property type="evidence" value="ECO:0007669"/>
    <property type="project" value="TreeGrafter"/>
</dbReference>
<keyword evidence="5" id="KW-0234">DNA repair</keyword>
<dbReference type="OrthoDB" id="2500381at2759"/>
<accession>A0A1E3P4G7</accession>
<evidence type="ECO:0000256" key="2">
    <source>
        <dbReference type="ARBA" id="ARBA00009359"/>
    </source>
</evidence>
<name>A0A1E3P4G7_WICAA</name>
<dbReference type="GO" id="GO:0031297">
    <property type="term" value="P:replication fork processing"/>
    <property type="evidence" value="ECO:0007669"/>
    <property type="project" value="TreeGrafter"/>
</dbReference>
<dbReference type="InterPro" id="IPR009072">
    <property type="entry name" value="Histone-fold"/>
</dbReference>
<organism evidence="7 8">
    <name type="scientific">Wickerhamomyces anomalus (strain ATCC 58044 / CBS 1984 / NCYC 433 / NRRL Y-366-8)</name>
    <name type="common">Yeast</name>
    <name type="synonym">Hansenula anomala</name>
    <dbReference type="NCBI Taxonomy" id="683960"/>
    <lineage>
        <taxon>Eukaryota</taxon>
        <taxon>Fungi</taxon>
        <taxon>Dikarya</taxon>
        <taxon>Ascomycota</taxon>
        <taxon>Saccharomycotina</taxon>
        <taxon>Saccharomycetes</taxon>
        <taxon>Phaffomycetales</taxon>
        <taxon>Wickerhamomycetaceae</taxon>
        <taxon>Wickerhamomyces</taxon>
    </lineage>
</organism>
<dbReference type="AlphaFoldDB" id="A0A1E3P4G7"/>
<dbReference type="Pfam" id="PF09415">
    <property type="entry name" value="CENP-X"/>
    <property type="match status" value="1"/>
</dbReference>
<protein>
    <recommendedName>
        <fullName evidence="9">MHF histone-fold complex subunit 1</fullName>
    </recommendedName>
</protein>
<dbReference type="PANTHER" id="PTHR28680:SF1">
    <property type="entry name" value="CENTROMERE PROTEIN X"/>
    <property type="match status" value="1"/>
</dbReference>
<evidence type="ECO:0000256" key="1">
    <source>
        <dbReference type="ARBA" id="ARBA00004123"/>
    </source>
</evidence>
<evidence type="ECO:0000313" key="7">
    <source>
        <dbReference type="EMBL" id="ODQ60376.1"/>
    </source>
</evidence>
<dbReference type="Proteomes" id="UP000094112">
    <property type="component" value="Unassembled WGS sequence"/>
</dbReference>
<dbReference type="GO" id="GO:0000712">
    <property type="term" value="P:resolution of meiotic recombination intermediates"/>
    <property type="evidence" value="ECO:0007669"/>
    <property type="project" value="TreeGrafter"/>
</dbReference>
<evidence type="ECO:0000256" key="3">
    <source>
        <dbReference type="ARBA" id="ARBA00022763"/>
    </source>
</evidence>
<dbReference type="GO" id="GO:0051382">
    <property type="term" value="P:kinetochore assembly"/>
    <property type="evidence" value="ECO:0007669"/>
    <property type="project" value="InterPro"/>
</dbReference>